<feature type="domain" description="3-keto-alpha-glucoside-1,2-lyase/3-keto-2-hydroxy-glucal hydratase" evidence="1">
    <location>
        <begin position="46"/>
        <end position="287"/>
    </location>
</feature>
<dbReference type="eggNOG" id="ENOG502ZADX">
    <property type="taxonomic scope" value="Bacteria"/>
</dbReference>
<dbReference type="InterPro" id="IPR010496">
    <property type="entry name" value="AL/BT2_dom"/>
</dbReference>
<evidence type="ECO:0000313" key="2">
    <source>
        <dbReference type="EMBL" id="ADB41684.1"/>
    </source>
</evidence>
<evidence type="ECO:0000259" key="1">
    <source>
        <dbReference type="Pfam" id="PF06439"/>
    </source>
</evidence>
<dbReference type="Gene3D" id="2.60.120.560">
    <property type="entry name" value="Exo-inulinase, domain 1"/>
    <property type="match status" value="1"/>
</dbReference>
<organism evidence="2 3">
    <name type="scientific">Spirosoma linguale (strain ATCC 33905 / DSM 74 / LMG 10896 / Claus 1)</name>
    <dbReference type="NCBI Taxonomy" id="504472"/>
    <lineage>
        <taxon>Bacteria</taxon>
        <taxon>Pseudomonadati</taxon>
        <taxon>Bacteroidota</taxon>
        <taxon>Cytophagia</taxon>
        <taxon>Cytophagales</taxon>
        <taxon>Cytophagaceae</taxon>
        <taxon>Spirosoma</taxon>
    </lineage>
</organism>
<dbReference type="KEGG" id="sli:Slin_5719"/>
<dbReference type="Pfam" id="PF06439">
    <property type="entry name" value="3keto-disac_hyd"/>
    <property type="match status" value="1"/>
</dbReference>
<dbReference type="GO" id="GO:0016787">
    <property type="term" value="F:hydrolase activity"/>
    <property type="evidence" value="ECO:0007669"/>
    <property type="project" value="InterPro"/>
</dbReference>
<dbReference type="AlphaFoldDB" id="D2QSA2"/>
<reference evidence="2 3" key="1">
    <citation type="journal article" date="2010" name="Stand. Genomic Sci.">
        <title>Complete genome sequence of Spirosoma linguale type strain (1).</title>
        <authorList>
            <person name="Lail K."/>
            <person name="Sikorski J."/>
            <person name="Saunders E."/>
            <person name="Lapidus A."/>
            <person name="Glavina Del Rio T."/>
            <person name="Copeland A."/>
            <person name="Tice H."/>
            <person name="Cheng J.-F."/>
            <person name="Lucas S."/>
            <person name="Nolan M."/>
            <person name="Bruce D."/>
            <person name="Goodwin L."/>
            <person name="Pitluck S."/>
            <person name="Ivanova N."/>
            <person name="Mavromatis K."/>
            <person name="Ovchinnikova G."/>
            <person name="Pati A."/>
            <person name="Chen A."/>
            <person name="Palaniappan K."/>
            <person name="Land M."/>
            <person name="Hauser L."/>
            <person name="Chang Y.-J."/>
            <person name="Jeffries C.D."/>
            <person name="Chain P."/>
            <person name="Brettin T."/>
            <person name="Detter J.C."/>
            <person name="Schuetze A."/>
            <person name="Rohde M."/>
            <person name="Tindall B.J."/>
            <person name="Goeker M."/>
            <person name="Bristow J."/>
            <person name="Eisen J.A."/>
            <person name="Markowitz V."/>
            <person name="Hugenholtz P."/>
            <person name="Kyrpides N.C."/>
            <person name="Klenk H.-P."/>
            <person name="Chen F."/>
        </authorList>
    </citation>
    <scope>NUCLEOTIDE SEQUENCE [LARGE SCALE GENOMIC DNA]</scope>
    <source>
        <strain evidence="3">ATCC 33905 / DSM 74 / LMG 10896 / Claus 1</strain>
    </source>
</reference>
<keyword evidence="3" id="KW-1185">Reference proteome</keyword>
<gene>
    <name evidence="2" type="ordered locus">Slin_5719</name>
</gene>
<sequence length="298" mass="33490">MSARLILRKCFRFTPYQTLFLMTLRLLSAGICLLIASSVTAQSSAKWQSLFNGKNLSGWETYLDKPYAKDGANDKMPPLGLNNDPNHVFSVVTVDGKPALRISGETFGGINTLADYGNYHLRMEFKWGTQKWPPKLDRPRDSGLLYHSVGPHGTPMLWMESFELQVQEGDCGDYWGVMNVLTDITARKNEKGYVYDPDAPLVTFQDKTPIGRSCLKNPDAEKPSGQWNVLELYCFGDTCVHVMNGKVNLVLTKTRHIVNGQVEPLTKGKIQIQSEGAEVFYRNIQIQGISQLPRELVK</sequence>
<name>D2QSA2_SPILD</name>
<accession>D2QSA2</accession>
<dbReference type="STRING" id="504472.Slin_5719"/>
<dbReference type="EMBL" id="CP001769">
    <property type="protein sequence ID" value="ADB41684.1"/>
    <property type="molecule type" value="Genomic_DNA"/>
</dbReference>
<protein>
    <recommendedName>
        <fullName evidence="1">3-keto-alpha-glucoside-1,2-lyase/3-keto-2-hydroxy-glucal hydratase domain-containing protein</fullName>
    </recommendedName>
</protein>
<dbReference type="Proteomes" id="UP000002028">
    <property type="component" value="Chromosome"/>
</dbReference>
<proteinExistence type="predicted"/>
<evidence type="ECO:0000313" key="3">
    <source>
        <dbReference type="Proteomes" id="UP000002028"/>
    </source>
</evidence>
<dbReference type="HOGENOM" id="CLU_073042_1_0_10"/>